<keyword evidence="1" id="KW-0472">Membrane</keyword>
<feature type="transmembrane region" description="Helical" evidence="1">
    <location>
        <begin position="219"/>
        <end position="241"/>
    </location>
</feature>
<evidence type="ECO:0000313" key="3">
    <source>
        <dbReference type="Proteomes" id="UP000466332"/>
    </source>
</evidence>
<gene>
    <name evidence="2" type="ORF">GTP55_07345</name>
</gene>
<evidence type="ECO:0000256" key="1">
    <source>
        <dbReference type="SAM" id="Phobius"/>
    </source>
</evidence>
<organism evidence="2 3">
    <name type="scientific">Duganella margarita</name>
    <dbReference type="NCBI Taxonomy" id="2692170"/>
    <lineage>
        <taxon>Bacteria</taxon>
        <taxon>Pseudomonadati</taxon>
        <taxon>Pseudomonadota</taxon>
        <taxon>Betaproteobacteria</taxon>
        <taxon>Burkholderiales</taxon>
        <taxon>Oxalobacteraceae</taxon>
        <taxon>Telluria group</taxon>
        <taxon>Duganella</taxon>
    </lineage>
</organism>
<reference evidence="2 3" key="1">
    <citation type="submission" date="2019-12" db="EMBL/GenBank/DDBJ databases">
        <title>Novel species isolated from a subtropical stream in China.</title>
        <authorList>
            <person name="Lu H."/>
        </authorList>
    </citation>
    <scope>NUCLEOTIDE SEQUENCE [LARGE SCALE GENOMIC DNA]</scope>
    <source>
        <strain evidence="2 3">FT109W</strain>
    </source>
</reference>
<dbReference type="Proteomes" id="UP000466332">
    <property type="component" value="Unassembled WGS sequence"/>
</dbReference>
<evidence type="ECO:0000313" key="2">
    <source>
        <dbReference type="EMBL" id="MYN39183.1"/>
    </source>
</evidence>
<protein>
    <submittedName>
        <fullName evidence="2">Uncharacterized protein</fullName>
    </submittedName>
</protein>
<name>A0ABW9WFC5_9BURK</name>
<dbReference type="EMBL" id="WWCS01000004">
    <property type="protein sequence ID" value="MYN39183.1"/>
    <property type="molecule type" value="Genomic_DNA"/>
</dbReference>
<proteinExistence type="predicted"/>
<comment type="caution">
    <text evidence="2">The sequence shown here is derived from an EMBL/GenBank/DDBJ whole genome shotgun (WGS) entry which is preliminary data.</text>
</comment>
<sequence length="252" mass="27334">MMDDGTSTKLRIPLSAVQVAEAAKHIQDEFDSTGELRFAQLSHSEPLFGGDFNGPSSWVYHIRVFGNDVVRVPQLYMTVSNRSEHRLVRYDTATLPGGVALDLKHINFERESNVFDKSITAYTEHLGIGLTPKVLAEYIDKPMRIKVSNPREGVQFVVEVPSHYIAGVLYRLVPEKYDVEAAPVAVANDPSSGSTEPVDIVWLKKAGWIGLATGVVSSFVFGVGAGVAIGGFVAVIAAIALHKPTKNTSPDT</sequence>
<dbReference type="RefSeq" id="WP_161044300.1">
    <property type="nucleotide sequence ID" value="NZ_WWCS01000004.1"/>
</dbReference>
<keyword evidence="1" id="KW-1133">Transmembrane helix</keyword>
<keyword evidence="3" id="KW-1185">Reference proteome</keyword>
<accession>A0ABW9WFC5</accession>
<keyword evidence="1" id="KW-0812">Transmembrane</keyword>